<name>A0A9P4HAI8_9PLEO</name>
<accession>A0A9P4HAI8</accession>
<evidence type="ECO:0000313" key="4">
    <source>
        <dbReference type="Proteomes" id="UP000799777"/>
    </source>
</evidence>
<keyword evidence="4" id="KW-1185">Reference proteome</keyword>
<feature type="region of interest" description="Disordered" evidence="1">
    <location>
        <begin position="416"/>
        <end position="515"/>
    </location>
</feature>
<feature type="region of interest" description="Disordered" evidence="1">
    <location>
        <begin position="367"/>
        <end position="394"/>
    </location>
</feature>
<dbReference type="AlphaFoldDB" id="A0A9P4HAI8"/>
<comment type="caution">
    <text evidence="3">The sequence shown here is derived from an EMBL/GenBank/DDBJ whole genome shotgun (WGS) entry which is preliminary data.</text>
</comment>
<feature type="domain" description="DUF3824" evidence="2">
    <location>
        <begin position="552"/>
        <end position="681"/>
    </location>
</feature>
<evidence type="ECO:0000259" key="2">
    <source>
        <dbReference type="Pfam" id="PF12868"/>
    </source>
</evidence>
<feature type="compositionally biased region" description="Polar residues" evidence="1">
    <location>
        <begin position="17"/>
        <end position="27"/>
    </location>
</feature>
<reference evidence="3" key="1">
    <citation type="journal article" date="2020" name="Stud. Mycol.">
        <title>101 Dothideomycetes genomes: a test case for predicting lifestyles and emergence of pathogens.</title>
        <authorList>
            <person name="Haridas S."/>
            <person name="Albert R."/>
            <person name="Binder M."/>
            <person name="Bloem J."/>
            <person name="Labutti K."/>
            <person name="Salamov A."/>
            <person name="Andreopoulos B."/>
            <person name="Baker S."/>
            <person name="Barry K."/>
            <person name="Bills G."/>
            <person name="Bluhm B."/>
            <person name="Cannon C."/>
            <person name="Castanera R."/>
            <person name="Culley D."/>
            <person name="Daum C."/>
            <person name="Ezra D."/>
            <person name="Gonzalez J."/>
            <person name="Henrissat B."/>
            <person name="Kuo A."/>
            <person name="Liang C."/>
            <person name="Lipzen A."/>
            <person name="Lutzoni F."/>
            <person name="Magnuson J."/>
            <person name="Mondo S."/>
            <person name="Nolan M."/>
            <person name="Ohm R."/>
            <person name="Pangilinan J."/>
            <person name="Park H.-J."/>
            <person name="Ramirez L."/>
            <person name="Alfaro M."/>
            <person name="Sun H."/>
            <person name="Tritt A."/>
            <person name="Yoshinaga Y."/>
            <person name="Zwiers L.-H."/>
            <person name="Turgeon B."/>
            <person name="Goodwin S."/>
            <person name="Spatafora J."/>
            <person name="Crous P."/>
            <person name="Grigoriev I."/>
        </authorList>
    </citation>
    <scope>NUCLEOTIDE SEQUENCE</scope>
    <source>
        <strain evidence="3">CBS 110217</strain>
    </source>
</reference>
<evidence type="ECO:0000256" key="1">
    <source>
        <dbReference type="SAM" id="MobiDB-lite"/>
    </source>
</evidence>
<feature type="region of interest" description="Disordered" evidence="1">
    <location>
        <begin position="1"/>
        <end position="63"/>
    </location>
</feature>
<dbReference type="PANTHER" id="PTHR35487">
    <property type="entry name" value="DUF3824 DOMAIN-CONTAINING PROTEIN"/>
    <property type="match status" value="1"/>
</dbReference>
<dbReference type="Pfam" id="PF12868">
    <property type="entry name" value="DUF3824"/>
    <property type="match status" value="2"/>
</dbReference>
<feature type="compositionally biased region" description="Basic and acidic residues" evidence="1">
    <location>
        <begin position="1"/>
        <end position="16"/>
    </location>
</feature>
<evidence type="ECO:0000313" key="3">
    <source>
        <dbReference type="EMBL" id="KAF2031103.1"/>
    </source>
</evidence>
<protein>
    <recommendedName>
        <fullName evidence="2">DUF3824 domain-containing protein</fullName>
    </recommendedName>
</protein>
<dbReference type="EMBL" id="ML978184">
    <property type="protein sequence ID" value="KAF2031103.1"/>
    <property type="molecule type" value="Genomic_DNA"/>
</dbReference>
<feature type="compositionally biased region" description="Basic residues" evidence="1">
    <location>
        <begin position="432"/>
        <end position="451"/>
    </location>
</feature>
<feature type="compositionally biased region" description="Basic residues" evidence="1">
    <location>
        <begin position="380"/>
        <end position="393"/>
    </location>
</feature>
<dbReference type="Proteomes" id="UP000799777">
    <property type="component" value="Unassembled WGS sequence"/>
</dbReference>
<dbReference type="OrthoDB" id="3561737at2759"/>
<dbReference type="PANTHER" id="PTHR35487:SF1">
    <property type="entry name" value="DUF3824 DOMAIN-CONTAINING PROTEIN"/>
    <property type="match status" value="1"/>
</dbReference>
<dbReference type="InterPro" id="IPR024436">
    <property type="entry name" value="DUF3824"/>
</dbReference>
<feature type="domain" description="DUF3824" evidence="2">
    <location>
        <begin position="390"/>
        <end position="442"/>
    </location>
</feature>
<feature type="compositionally biased region" description="Basic residues" evidence="1">
    <location>
        <begin position="497"/>
        <end position="508"/>
    </location>
</feature>
<sequence length="823" mass="94897">MSVIYKEREREREWDTTSRNGPQSYTTVRRYKVPDHSLEQDTYESEMKLVHRGGRNEFDDRRSVRDFDERRSVVDDRRSFIDDRRSTKDYVVEDREVREYRYNDRAPSPLPTPPGWESRDRDVREYRIERKVERSPSPHRDTREIRIQREYERDLQPQREDQYSLEKYSRDIEYFREPERQQSQPQSIYIRNEAPPPQQPVIIREREPVIIREREEVVQPIIIRERAPEPAYELIERSEVQQERQVARPREEQDYYYERRVKEVDRGGRHEERYVDERERGRDRFGDRNYYSDDDAVYIHKEKDTWGSETHAKRDVAAGALAGIAAGQIVRHHRKRKGEEPGGNIGNALGYGALGAASAVALDKFNNRDRSRSVSPDRGRGRRGSHGRGRSKSRVRELGALAAIAGVGALAYAAGRKNKDKGTTTVVEEHRHRSRSRRSKSRRGSSRRGRSRSVTVIETDGGRSRSRSSSKHLDPKHRNNKTAQVGLASAAVAGLVQHRRSKSRKREGRSRSRIREGVPVAAAGVTGAAITGLRRPLLALLVWQLTRLPNAEIARRRRRSARNDYTELSSGEEDSAYSTGSYSPYDSPRTSTAHPGDSRFFPETNYFPPPPTAPVDHNAPYPPYNPADYPPPPSTIYEPGHPSGFVHPPQEDLNPGNPYAHPPPQQHDAYYGQPRRPDDNVSASAPVASGNEHVFASARDRVSEPESPSPLQLRERTVQFDLNPRGPSREPSPEKDKDKRDESEDSDEGEHRRHRRRRKDDERSDSTRESGRQRKRHHRDDDAGNDSDATIDLPPRFDEHGRRGPDDPMADKLESVLQTLFRR</sequence>
<feature type="compositionally biased region" description="Basic and acidic residues" evidence="1">
    <location>
        <begin position="727"/>
        <end position="742"/>
    </location>
</feature>
<feature type="region of interest" description="Disordered" evidence="1">
    <location>
        <begin position="556"/>
        <end position="823"/>
    </location>
</feature>
<organism evidence="3 4">
    <name type="scientific">Setomelanomma holmii</name>
    <dbReference type="NCBI Taxonomy" id="210430"/>
    <lineage>
        <taxon>Eukaryota</taxon>
        <taxon>Fungi</taxon>
        <taxon>Dikarya</taxon>
        <taxon>Ascomycota</taxon>
        <taxon>Pezizomycotina</taxon>
        <taxon>Dothideomycetes</taxon>
        <taxon>Pleosporomycetidae</taxon>
        <taxon>Pleosporales</taxon>
        <taxon>Pleosporineae</taxon>
        <taxon>Phaeosphaeriaceae</taxon>
        <taxon>Setomelanomma</taxon>
    </lineage>
</organism>
<feature type="compositionally biased region" description="Pro residues" evidence="1">
    <location>
        <begin position="620"/>
        <end position="634"/>
    </location>
</feature>
<feature type="compositionally biased region" description="Basic and acidic residues" evidence="1">
    <location>
        <begin position="759"/>
        <end position="772"/>
    </location>
</feature>
<feature type="compositionally biased region" description="Basic and acidic residues" evidence="1">
    <location>
        <begin position="367"/>
        <end position="379"/>
    </location>
</feature>
<gene>
    <name evidence="3" type="ORF">EK21DRAFT_100033</name>
</gene>
<feature type="compositionally biased region" description="Polar residues" evidence="1">
    <location>
        <begin position="576"/>
        <end position="593"/>
    </location>
</feature>
<feature type="compositionally biased region" description="Basic and acidic residues" evidence="1">
    <location>
        <begin position="795"/>
        <end position="814"/>
    </location>
</feature>
<proteinExistence type="predicted"/>
<feature type="compositionally biased region" description="Low complexity" evidence="1">
    <location>
        <begin position="483"/>
        <end position="496"/>
    </location>
</feature>
<feature type="compositionally biased region" description="Basic and acidic residues" evidence="1">
    <location>
        <begin position="32"/>
        <end position="63"/>
    </location>
</feature>